<dbReference type="CDD" id="cd03241">
    <property type="entry name" value="ABC_RecN"/>
    <property type="match status" value="1"/>
</dbReference>
<feature type="domain" description="RecF/RecN/SMC N-terminal" evidence="11">
    <location>
        <begin position="2"/>
        <end position="510"/>
    </location>
</feature>
<evidence type="ECO:0000256" key="5">
    <source>
        <dbReference type="ARBA" id="ARBA00022763"/>
    </source>
</evidence>
<evidence type="ECO:0000259" key="11">
    <source>
        <dbReference type="Pfam" id="PF02463"/>
    </source>
</evidence>
<comment type="similarity">
    <text evidence="2 9">Belongs to the RecN family.</text>
</comment>
<keyword evidence="10" id="KW-0175">Coiled coil</keyword>
<dbReference type="InterPro" id="IPR027417">
    <property type="entry name" value="P-loop_NTPase"/>
</dbReference>
<sequence>MITALSIENYALIEKLSVNFSSGFTVITGETGAGKSILLGALGLILGNRADLSALKNSNEKCVIEAHFSISSYQLQDFFVANDLDYDAETIIRREILPSGKSRAFINDTPVNLSELQALGARLIDVHSQHETQALNDDDFQFQLVDAVAGNIEIVTTYQHTLKAYRKAQTTLQEKQLARAQAFQEQDYHSFLWEELVAAQLVAGSQEEMESQLEKLTHVELIQTQLAKVLSALQSESFGVVDQLKDSKNALAKIASFSPEYHLLLTRISSVLIEIDDIAAELQQGAEELQADPETLQNLQDQLQTIYTLQKKHQVQTIDALLEIQESLQSKMVSLTTLDEEIVQLEQEVSGYLQELEQLAQTLTQNRQAAVGSLVGEMQQIVANLGMPNAQFAIEFPAKTTFTLQGNTGIQLLFAANKGAQLGSLKKVASGGELSRIMLAVKAILSTKIQLPTLILDEIDTGVSGEIAHKMGAIMRGMSQNIQLFAITHLPQIAGKGQHHFKVYKEDDDTRTTSNVKALNAEERIQEIAQMLSGEVVTSAAIGQARELLN</sequence>
<dbReference type="STRING" id="1124188.SAMN05444377_105112"/>
<reference evidence="12 13" key="1">
    <citation type="submission" date="2016-11" db="EMBL/GenBank/DDBJ databases">
        <authorList>
            <person name="Jaros S."/>
            <person name="Januszkiewicz K."/>
            <person name="Wedrychowicz H."/>
        </authorList>
    </citation>
    <scope>NUCLEOTIDE SEQUENCE [LARGE SCALE GENOMIC DNA]</scope>
    <source>
        <strain evidence="12 13">DSM 25660</strain>
    </source>
</reference>
<dbReference type="Pfam" id="PF02463">
    <property type="entry name" value="SMC_N"/>
    <property type="match status" value="1"/>
</dbReference>
<comment type="function">
    <text evidence="1 9">May be involved in recombinational repair of damaged DNA.</text>
</comment>
<dbReference type="Proteomes" id="UP000184147">
    <property type="component" value="Unassembled WGS sequence"/>
</dbReference>
<evidence type="ECO:0000256" key="8">
    <source>
        <dbReference type="ARBA" id="ARBA00033408"/>
    </source>
</evidence>
<dbReference type="PANTHER" id="PTHR11059">
    <property type="entry name" value="DNA REPAIR PROTEIN RECN"/>
    <property type="match status" value="1"/>
</dbReference>
<protein>
    <recommendedName>
        <fullName evidence="3 9">DNA repair protein RecN</fullName>
    </recommendedName>
    <alternativeName>
        <fullName evidence="8 9">Recombination protein N</fullName>
    </alternativeName>
</protein>
<dbReference type="GO" id="GO:0006281">
    <property type="term" value="P:DNA repair"/>
    <property type="evidence" value="ECO:0007669"/>
    <property type="project" value="UniProtKB-KW"/>
</dbReference>
<organism evidence="12 13">
    <name type="scientific">Flavobacterium fontis</name>
    <dbReference type="NCBI Taxonomy" id="1124188"/>
    <lineage>
        <taxon>Bacteria</taxon>
        <taxon>Pseudomonadati</taxon>
        <taxon>Bacteroidota</taxon>
        <taxon>Flavobacteriia</taxon>
        <taxon>Flavobacteriales</taxon>
        <taxon>Flavobacteriaceae</taxon>
        <taxon>Flavobacterium</taxon>
    </lineage>
</organism>
<keyword evidence="6" id="KW-0067">ATP-binding</keyword>
<evidence type="ECO:0000256" key="7">
    <source>
        <dbReference type="ARBA" id="ARBA00023204"/>
    </source>
</evidence>
<name>A0A1M5A1I6_9FLAO</name>
<evidence type="ECO:0000256" key="1">
    <source>
        <dbReference type="ARBA" id="ARBA00003618"/>
    </source>
</evidence>
<dbReference type="GO" id="GO:0005524">
    <property type="term" value="F:ATP binding"/>
    <property type="evidence" value="ECO:0007669"/>
    <property type="project" value="UniProtKB-KW"/>
</dbReference>
<evidence type="ECO:0000313" key="12">
    <source>
        <dbReference type="EMBL" id="SHF24210.1"/>
    </source>
</evidence>
<keyword evidence="5 9" id="KW-0227">DNA damage</keyword>
<keyword evidence="4" id="KW-0547">Nucleotide-binding</keyword>
<dbReference type="EMBL" id="FQVQ01000005">
    <property type="protein sequence ID" value="SHF24210.1"/>
    <property type="molecule type" value="Genomic_DNA"/>
</dbReference>
<keyword evidence="7 9" id="KW-0234">DNA repair</keyword>
<accession>A0A1M5A1I6</accession>
<keyword evidence="13" id="KW-1185">Reference proteome</keyword>
<evidence type="ECO:0000256" key="9">
    <source>
        <dbReference type="PIRNR" id="PIRNR003128"/>
    </source>
</evidence>
<evidence type="ECO:0000256" key="6">
    <source>
        <dbReference type="ARBA" id="ARBA00022840"/>
    </source>
</evidence>
<dbReference type="RefSeq" id="WP_073362624.1">
    <property type="nucleotide sequence ID" value="NZ_FQVQ01000005.1"/>
</dbReference>
<dbReference type="Gene3D" id="3.40.50.300">
    <property type="entry name" value="P-loop containing nucleotide triphosphate hydrolases"/>
    <property type="match status" value="2"/>
</dbReference>
<evidence type="ECO:0000256" key="2">
    <source>
        <dbReference type="ARBA" id="ARBA00009441"/>
    </source>
</evidence>
<dbReference type="InterPro" id="IPR003395">
    <property type="entry name" value="RecF/RecN/SMC_N"/>
</dbReference>
<evidence type="ECO:0000256" key="10">
    <source>
        <dbReference type="SAM" id="Coils"/>
    </source>
</evidence>
<proteinExistence type="inferred from homology"/>
<dbReference type="PIRSF" id="PIRSF003128">
    <property type="entry name" value="RecN"/>
    <property type="match status" value="1"/>
</dbReference>
<dbReference type="AlphaFoldDB" id="A0A1M5A1I6"/>
<evidence type="ECO:0000256" key="4">
    <source>
        <dbReference type="ARBA" id="ARBA00022741"/>
    </source>
</evidence>
<dbReference type="GO" id="GO:0043590">
    <property type="term" value="C:bacterial nucleoid"/>
    <property type="evidence" value="ECO:0007669"/>
    <property type="project" value="TreeGrafter"/>
</dbReference>
<dbReference type="NCBIfam" id="TIGR00634">
    <property type="entry name" value="recN"/>
    <property type="match status" value="1"/>
</dbReference>
<evidence type="ECO:0000313" key="13">
    <source>
        <dbReference type="Proteomes" id="UP000184147"/>
    </source>
</evidence>
<dbReference type="InterPro" id="IPR004604">
    <property type="entry name" value="DNA_recomb/repair_RecN"/>
</dbReference>
<dbReference type="GO" id="GO:0006310">
    <property type="term" value="P:DNA recombination"/>
    <property type="evidence" value="ECO:0007669"/>
    <property type="project" value="InterPro"/>
</dbReference>
<dbReference type="OrthoDB" id="9806954at2"/>
<gene>
    <name evidence="12" type="ORF">SAMN05444377_105112</name>
</gene>
<feature type="coiled-coil region" evidence="10">
    <location>
        <begin position="328"/>
        <end position="373"/>
    </location>
</feature>
<dbReference type="SUPFAM" id="SSF52540">
    <property type="entry name" value="P-loop containing nucleoside triphosphate hydrolases"/>
    <property type="match status" value="2"/>
</dbReference>
<dbReference type="PANTHER" id="PTHR11059:SF0">
    <property type="entry name" value="DNA REPAIR PROTEIN RECN"/>
    <property type="match status" value="1"/>
</dbReference>
<evidence type="ECO:0000256" key="3">
    <source>
        <dbReference type="ARBA" id="ARBA00021315"/>
    </source>
</evidence>
<dbReference type="GO" id="GO:0009432">
    <property type="term" value="P:SOS response"/>
    <property type="evidence" value="ECO:0007669"/>
    <property type="project" value="TreeGrafter"/>
</dbReference>